<dbReference type="GO" id="GO:0005886">
    <property type="term" value="C:plasma membrane"/>
    <property type="evidence" value="ECO:0007669"/>
    <property type="project" value="TreeGrafter"/>
</dbReference>
<keyword evidence="3 5" id="KW-1133">Transmembrane helix</keyword>
<gene>
    <name evidence="7" type="ORF">Q428_09895</name>
</gene>
<evidence type="ECO:0000256" key="5">
    <source>
        <dbReference type="SAM" id="Phobius"/>
    </source>
</evidence>
<protein>
    <submittedName>
        <fullName evidence="7">Nodulation efficiency protein D</fullName>
    </submittedName>
</protein>
<keyword evidence="8" id="KW-1185">Reference proteome</keyword>
<accession>A0A017RVY0</accession>
<evidence type="ECO:0000313" key="8">
    <source>
        <dbReference type="Proteomes" id="UP000019681"/>
    </source>
</evidence>
<evidence type="ECO:0000259" key="6">
    <source>
        <dbReference type="Pfam" id="PF01957"/>
    </source>
</evidence>
<dbReference type="STRING" id="1403537.Q428_09895"/>
<evidence type="ECO:0000256" key="2">
    <source>
        <dbReference type="ARBA" id="ARBA00022692"/>
    </source>
</evidence>
<dbReference type="Gene3D" id="2.40.50.140">
    <property type="entry name" value="Nucleic acid-binding proteins"/>
    <property type="match status" value="1"/>
</dbReference>
<dbReference type="InterPro" id="IPR012340">
    <property type="entry name" value="NA-bd_OB-fold"/>
</dbReference>
<comment type="subcellular location">
    <subcellularLocation>
        <location evidence="1">Membrane</location>
        <topology evidence="1">Multi-pass membrane protein</topology>
    </subcellularLocation>
</comment>
<comment type="caution">
    <text evidence="7">The sequence shown here is derived from an EMBL/GenBank/DDBJ whole genome shotgun (WGS) entry which is preliminary data.</text>
</comment>
<reference evidence="7 8" key="1">
    <citation type="journal article" date="2014" name="Genome Announc.">
        <title>Draft Genome Sequence of Fervidicella metallireducens Strain AeBT, an Iron-Reducing Thermoanaerobe from the Great Artesian Basin.</title>
        <authorList>
            <person name="Patel B.K."/>
        </authorList>
    </citation>
    <scope>NUCLEOTIDE SEQUENCE [LARGE SCALE GENOMIC DNA]</scope>
    <source>
        <strain evidence="7 8">AeB</strain>
    </source>
</reference>
<dbReference type="Proteomes" id="UP000019681">
    <property type="component" value="Unassembled WGS sequence"/>
</dbReference>
<dbReference type="RefSeq" id="WP_035380352.1">
    <property type="nucleotide sequence ID" value="NZ_AZQP01000030.1"/>
</dbReference>
<dbReference type="EMBL" id="AZQP01000030">
    <property type="protein sequence ID" value="EYE88040.1"/>
    <property type="molecule type" value="Genomic_DNA"/>
</dbReference>
<evidence type="ECO:0000256" key="1">
    <source>
        <dbReference type="ARBA" id="ARBA00004141"/>
    </source>
</evidence>
<evidence type="ECO:0000256" key="3">
    <source>
        <dbReference type="ARBA" id="ARBA00022989"/>
    </source>
</evidence>
<evidence type="ECO:0000256" key="4">
    <source>
        <dbReference type="ARBA" id="ARBA00023136"/>
    </source>
</evidence>
<dbReference type="OrthoDB" id="1726749at2"/>
<feature type="domain" description="NfeD-like C-terminal" evidence="6">
    <location>
        <begin position="84"/>
        <end position="139"/>
    </location>
</feature>
<sequence length="144" mass="16384">MNYIILWFLIALTAFVIDVLTSSFFFAGFTVGGISAIVAYMFDAPFLTQLIVFGVVSILAITAEYKWFREKMKKSIPKTLRMEEGYVGRKIIVDEDIQERGRIKIDGIYWTAVNQGQPIKKGARAEIIDIIGNKVVIKRLEEDK</sequence>
<dbReference type="AlphaFoldDB" id="A0A017RVY0"/>
<dbReference type="SUPFAM" id="SSF141322">
    <property type="entry name" value="NfeD domain-like"/>
    <property type="match status" value="1"/>
</dbReference>
<dbReference type="InterPro" id="IPR052165">
    <property type="entry name" value="Membrane_assoc_protease"/>
</dbReference>
<proteinExistence type="predicted"/>
<feature type="transmembrane region" description="Helical" evidence="5">
    <location>
        <begin position="7"/>
        <end position="40"/>
    </location>
</feature>
<evidence type="ECO:0000313" key="7">
    <source>
        <dbReference type="EMBL" id="EYE88040.1"/>
    </source>
</evidence>
<dbReference type="PANTHER" id="PTHR33507">
    <property type="entry name" value="INNER MEMBRANE PROTEIN YBBJ"/>
    <property type="match status" value="1"/>
</dbReference>
<keyword evidence="4 5" id="KW-0472">Membrane</keyword>
<feature type="transmembrane region" description="Helical" evidence="5">
    <location>
        <begin position="46"/>
        <end position="68"/>
    </location>
</feature>
<dbReference type="InterPro" id="IPR002810">
    <property type="entry name" value="NfeD-like_C"/>
</dbReference>
<keyword evidence="2 5" id="KW-0812">Transmembrane</keyword>
<name>A0A017RVY0_9CLOT</name>
<organism evidence="7 8">
    <name type="scientific">Fervidicella metallireducens AeB</name>
    <dbReference type="NCBI Taxonomy" id="1403537"/>
    <lineage>
        <taxon>Bacteria</taxon>
        <taxon>Bacillati</taxon>
        <taxon>Bacillota</taxon>
        <taxon>Clostridia</taxon>
        <taxon>Eubacteriales</taxon>
        <taxon>Clostridiaceae</taxon>
        <taxon>Fervidicella</taxon>
    </lineage>
</organism>
<dbReference type="PANTHER" id="PTHR33507:SF3">
    <property type="entry name" value="INNER MEMBRANE PROTEIN YBBJ"/>
    <property type="match status" value="1"/>
</dbReference>
<dbReference type="Pfam" id="PF01957">
    <property type="entry name" value="NfeD"/>
    <property type="match status" value="1"/>
</dbReference>